<dbReference type="GO" id="GO:0006383">
    <property type="term" value="P:transcription by RNA polymerase III"/>
    <property type="evidence" value="ECO:0007669"/>
    <property type="project" value="UniProtKB-UniRule"/>
</dbReference>
<evidence type="ECO:0000256" key="1">
    <source>
        <dbReference type="ARBA" id="ARBA00004123"/>
    </source>
</evidence>
<dbReference type="Pfam" id="PF05158">
    <property type="entry name" value="RNA_pol_Rpc34"/>
    <property type="match status" value="2"/>
</dbReference>
<proteinExistence type="inferred from homology"/>
<dbReference type="GO" id="GO:0005737">
    <property type="term" value="C:cytoplasm"/>
    <property type="evidence" value="ECO:0007669"/>
    <property type="project" value="UniProtKB-ARBA"/>
</dbReference>
<evidence type="ECO:0000256" key="6">
    <source>
        <dbReference type="PIRNR" id="PIRNR028763"/>
    </source>
</evidence>
<dbReference type="STRING" id="3076.A0A2P6TYN8"/>
<organism evidence="7 8">
    <name type="scientific">Chlorella sorokiniana</name>
    <name type="common">Freshwater green alga</name>
    <dbReference type="NCBI Taxonomy" id="3076"/>
    <lineage>
        <taxon>Eukaryota</taxon>
        <taxon>Viridiplantae</taxon>
        <taxon>Chlorophyta</taxon>
        <taxon>core chlorophytes</taxon>
        <taxon>Trebouxiophyceae</taxon>
        <taxon>Chlorellales</taxon>
        <taxon>Chlorellaceae</taxon>
        <taxon>Chlorella clade</taxon>
        <taxon>Chlorella</taxon>
    </lineage>
</organism>
<evidence type="ECO:0000256" key="3">
    <source>
        <dbReference type="ARBA" id="ARBA00022478"/>
    </source>
</evidence>
<comment type="function">
    <text evidence="6">DNA-dependent RNA polymerase catalyzes the transcription of DNA into RNA using the four ribonucleoside triphosphates as substrates. Specific peripheric component of RNA polymerase III which synthesizes small RNAs, such as 5S rRNA and tRNAs.</text>
</comment>
<dbReference type="SUPFAM" id="SSF46785">
    <property type="entry name" value="Winged helix' DNA-binding domain"/>
    <property type="match status" value="2"/>
</dbReference>
<evidence type="ECO:0000256" key="4">
    <source>
        <dbReference type="ARBA" id="ARBA00023163"/>
    </source>
</evidence>
<keyword evidence="8" id="KW-1185">Reference proteome</keyword>
<dbReference type="InterPro" id="IPR016049">
    <property type="entry name" value="RNA_pol_Rpc34-like"/>
</dbReference>
<keyword evidence="3 6" id="KW-0240">DNA-directed RNA polymerase</keyword>
<sequence length="289" mass="32524">MTSKKAVEEMILAVCRKHPEGIQDTLLEKELPDVPVNDRAQAINALLSSLKLQILVNPADPSSHIYKANSIGDAARFKHLNAEDMLVYQCIQAAGNMGIWTRDMKQRTNLPQPKINKILKQLEERLLVKSVKSVQNASRKVYMLYELEPAKELTGGPWYGENAFDSEFISVLQEATMSYIKSRSDATLSDIVRFIKETGISKQALQEDDVQRIINTLDYDGKIEGMEVEDDDGDMVIHYRLPLMRVPASTAFTSIPCGVCPVFTECVEGGKISPQTCVYYQSWLDQLDF</sequence>
<dbReference type="InterPro" id="IPR036388">
    <property type="entry name" value="WH-like_DNA-bd_sf"/>
</dbReference>
<dbReference type="InterPro" id="IPR007832">
    <property type="entry name" value="RNA_pol_Rpc34"/>
</dbReference>
<name>A0A2P6TYN8_CHLSO</name>
<dbReference type="AlphaFoldDB" id="A0A2P6TYN8"/>
<dbReference type="PIRSF" id="PIRSF028763">
    <property type="entry name" value="RNA_pol_Rpc34"/>
    <property type="match status" value="1"/>
</dbReference>
<dbReference type="PANTHER" id="PTHR12780">
    <property type="entry name" value="RNA POLYMERASE III DNA DIRECTED , 39KD SUBUNIT-RELATED"/>
    <property type="match status" value="1"/>
</dbReference>
<dbReference type="EMBL" id="LHPG02000004">
    <property type="protein sequence ID" value="PRW59184.1"/>
    <property type="molecule type" value="Genomic_DNA"/>
</dbReference>
<comment type="subcellular location">
    <subcellularLocation>
        <location evidence="1 6">Nucleus</location>
    </subcellularLocation>
</comment>
<evidence type="ECO:0000313" key="8">
    <source>
        <dbReference type="Proteomes" id="UP000239899"/>
    </source>
</evidence>
<dbReference type="FunFam" id="1.10.10.10:FF:000237">
    <property type="entry name" value="DNA-directed RNA polymerase III subunit RPC6"/>
    <property type="match status" value="1"/>
</dbReference>
<dbReference type="Gene3D" id="1.10.10.10">
    <property type="entry name" value="Winged helix-like DNA-binding domain superfamily/Winged helix DNA-binding domain"/>
    <property type="match status" value="2"/>
</dbReference>
<dbReference type="GO" id="GO:0005654">
    <property type="term" value="C:nucleoplasm"/>
    <property type="evidence" value="ECO:0007669"/>
    <property type="project" value="UniProtKB-ARBA"/>
</dbReference>
<dbReference type="InterPro" id="IPR036390">
    <property type="entry name" value="WH_DNA-bd_sf"/>
</dbReference>
<reference evidence="7 8" key="1">
    <citation type="journal article" date="2018" name="Plant J.">
        <title>Genome sequences of Chlorella sorokiniana UTEX 1602 and Micractinium conductrix SAG 241.80: implications to maltose excretion by a green alga.</title>
        <authorList>
            <person name="Arriola M.B."/>
            <person name="Velmurugan N."/>
            <person name="Zhang Y."/>
            <person name="Plunkett M.H."/>
            <person name="Hondzo H."/>
            <person name="Barney B.M."/>
        </authorList>
    </citation>
    <scope>NUCLEOTIDE SEQUENCE [LARGE SCALE GENOMIC DNA]</scope>
    <source>
        <strain evidence="8">UTEX 1602</strain>
    </source>
</reference>
<protein>
    <recommendedName>
        <fullName evidence="6">DNA-directed RNA polymerase III subunit RPC6</fullName>
        <shortName evidence="6">RNA polymerase III subunit C6</shortName>
    </recommendedName>
</protein>
<comment type="caution">
    <text evidence="7">The sequence shown here is derived from an EMBL/GenBank/DDBJ whole genome shotgun (WGS) entry which is preliminary data.</text>
</comment>
<keyword evidence="4 6" id="KW-0804">Transcription</keyword>
<dbReference type="FunFam" id="1.10.10.10:FF:000116">
    <property type="entry name" value="DNA-directed RNA polymerase III subunit RPC6"/>
    <property type="match status" value="1"/>
</dbReference>
<keyword evidence="5 6" id="KW-0539">Nucleus</keyword>
<evidence type="ECO:0000313" key="7">
    <source>
        <dbReference type="EMBL" id="PRW59184.1"/>
    </source>
</evidence>
<gene>
    <name evidence="7" type="ORF">C2E21_2221</name>
</gene>
<dbReference type="OrthoDB" id="613763at2759"/>
<evidence type="ECO:0000256" key="5">
    <source>
        <dbReference type="ARBA" id="ARBA00023242"/>
    </source>
</evidence>
<evidence type="ECO:0000256" key="2">
    <source>
        <dbReference type="ARBA" id="ARBA00011038"/>
    </source>
</evidence>
<comment type="similarity">
    <text evidence="2 6">Belongs to the eukaryotic RPC34/RPC39 RNA polymerase subunit family.</text>
</comment>
<dbReference type="Proteomes" id="UP000239899">
    <property type="component" value="Unassembled WGS sequence"/>
</dbReference>
<dbReference type="GO" id="GO:0005666">
    <property type="term" value="C:RNA polymerase III complex"/>
    <property type="evidence" value="ECO:0007669"/>
    <property type="project" value="UniProtKB-UniRule"/>
</dbReference>
<accession>A0A2P6TYN8</accession>